<comment type="caution">
    <text evidence="2">The sequence shown here is derived from an EMBL/GenBank/DDBJ whole genome shotgun (WGS) entry which is preliminary data.</text>
</comment>
<reference evidence="2 3" key="1">
    <citation type="submission" date="2015-08" db="EMBL/GenBank/DDBJ databases">
        <title>Next Generation Sequencing and Analysis of the Genome of Puccinia sorghi L Schw, the Causal Agent of Maize Common Rust.</title>
        <authorList>
            <person name="Rochi L."/>
            <person name="Burguener G."/>
            <person name="Darino M."/>
            <person name="Turjanski A."/>
            <person name="Kreff E."/>
            <person name="Dieguez M.J."/>
            <person name="Sacco F."/>
        </authorList>
    </citation>
    <scope>NUCLEOTIDE SEQUENCE [LARGE SCALE GENOMIC DNA]</scope>
    <source>
        <strain evidence="2 3">RO10H11247</strain>
    </source>
</reference>
<dbReference type="STRING" id="27349.A0A0L6V3K9"/>
<evidence type="ECO:0000313" key="2">
    <source>
        <dbReference type="EMBL" id="KNZ55127.1"/>
    </source>
</evidence>
<dbReference type="VEuPathDB" id="FungiDB:VP01_2759g1"/>
<evidence type="ECO:0000313" key="3">
    <source>
        <dbReference type="Proteomes" id="UP000037035"/>
    </source>
</evidence>
<name>A0A0L6V3K9_9BASI</name>
<dbReference type="Proteomes" id="UP000037035">
    <property type="component" value="Unassembled WGS sequence"/>
</dbReference>
<dbReference type="Pfam" id="PF07727">
    <property type="entry name" value="RVT_2"/>
    <property type="match status" value="1"/>
</dbReference>
<dbReference type="EMBL" id="LAVV01007678">
    <property type="protein sequence ID" value="KNZ55127.1"/>
    <property type="molecule type" value="Genomic_DNA"/>
</dbReference>
<dbReference type="InterPro" id="IPR013103">
    <property type="entry name" value="RVT_2"/>
</dbReference>
<keyword evidence="3" id="KW-1185">Reference proteome</keyword>
<feature type="domain" description="Reverse transcriptase Ty1/copia-type" evidence="1">
    <location>
        <begin position="50"/>
        <end position="192"/>
    </location>
</feature>
<gene>
    <name evidence="2" type="ORF">VP01_2759g1</name>
</gene>
<dbReference type="AlphaFoldDB" id="A0A0L6V3K9"/>
<dbReference type="OrthoDB" id="3344688at2759"/>
<sequence length="248" mass="28649">MWNYHSEDPHCYEKAIKSDNSEAWVAAIDSELDNIEQHQVWDDHFDTPNRFLNTTWVFRTKPATASLSEKAKARLCIQGFLQTPGKDFFDTFAPTGKFPSLLTLLSAFLFAPLEEEIFIKTLKGPKRKAPFLKLNKSLYGLRQAPKNWNDTLTSWFLEINYVPSLSDACLYIHKYKDSFIFFHVDDMIVVGCTDEFEDLFLKCFPNSSAHKPDTLLGMNLDITILLAEQDLNLLPLYQSYLVSINDWE</sequence>
<organism evidence="2 3">
    <name type="scientific">Puccinia sorghi</name>
    <dbReference type="NCBI Taxonomy" id="27349"/>
    <lineage>
        <taxon>Eukaryota</taxon>
        <taxon>Fungi</taxon>
        <taxon>Dikarya</taxon>
        <taxon>Basidiomycota</taxon>
        <taxon>Pucciniomycotina</taxon>
        <taxon>Pucciniomycetes</taxon>
        <taxon>Pucciniales</taxon>
        <taxon>Pucciniaceae</taxon>
        <taxon>Puccinia</taxon>
    </lineage>
</organism>
<accession>A0A0L6V3K9</accession>
<proteinExistence type="predicted"/>
<protein>
    <recommendedName>
        <fullName evidence="1">Reverse transcriptase Ty1/copia-type domain-containing protein</fullName>
    </recommendedName>
</protein>
<evidence type="ECO:0000259" key="1">
    <source>
        <dbReference type="Pfam" id="PF07727"/>
    </source>
</evidence>